<feature type="signal peptide" evidence="1">
    <location>
        <begin position="1"/>
        <end position="21"/>
    </location>
</feature>
<sequence length="567" mass="60689">MRLGLGIRKALLTTTAVAAFAACGDTSVMAGDTEALLSLLASKGVISSSEARAVTSAPPAEQGDRLVAILRKKGVLADGDMQALKSKSRPASVATTDARPAPASVVVPPATAPVGPAPMPRKAASIEVGGFEIAPVGYLALTGVSRNTNAGTATTTNFGAIPFNNTIQGNNTETRLSAQNSVLGLRAHGNIRGVDLTGYFEGDFNGNDPANVYVNSNSHTFRMRLAYADVKAGQFETTFGQTYSWLTPNRYGMGPDPSDIFLTNNIDQNYQVGLPWARQAAAHFAWHATPNFTIGAGVENPQQFTNNEVVFPTAFNAQLQNQFDNGANPGTPNRIPDVVAKAAYDSDVWSGTRLHLEAAGMWRHFRVNNLVQGAPDFGWHDANGWATTVAGNLEFFNTFTLVGNAFWSAGGGRYLGALGPDVVALPTGPAGMHDIALSTVRSHGFLGGFEWRVLNPTVLSAYYGQAYFDRNYAVDTTSMAPVQPYIGFGFPGSLTIPGSANSNNKQIEQWTLDLKHTFWADPQYGAITGLAQYSYLRREAWFVANGAPPEAHTHLFFTELRYQLPGN</sequence>
<dbReference type="AlphaFoldDB" id="A0A176ZC85"/>
<dbReference type="RefSeq" id="WP_145927523.1">
    <property type="nucleotide sequence ID" value="NZ_LSEF01000036.1"/>
</dbReference>
<dbReference type="Proteomes" id="UP000077173">
    <property type="component" value="Unassembled WGS sequence"/>
</dbReference>
<organism evidence="2 3">
    <name type="scientific">Bradyrhizobium neotropicale</name>
    <dbReference type="NCBI Taxonomy" id="1497615"/>
    <lineage>
        <taxon>Bacteria</taxon>
        <taxon>Pseudomonadati</taxon>
        <taxon>Pseudomonadota</taxon>
        <taxon>Alphaproteobacteria</taxon>
        <taxon>Hyphomicrobiales</taxon>
        <taxon>Nitrobacteraceae</taxon>
        <taxon>Bradyrhizobium</taxon>
    </lineage>
</organism>
<evidence type="ECO:0000313" key="2">
    <source>
        <dbReference type="EMBL" id="OAF18240.1"/>
    </source>
</evidence>
<keyword evidence="1" id="KW-0732">Signal</keyword>
<dbReference type="SUPFAM" id="SSF56935">
    <property type="entry name" value="Porins"/>
    <property type="match status" value="1"/>
</dbReference>
<accession>A0A176ZC85</accession>
<proteinExistence type="predicted"/>
<reference evidence="2 3" key="1">
    <citation type="submission" date="2016-02" db="EMBL/GenBank/DDBJ databases">
        <title>Draft genome sequence of the strain BR 10247T Bradyrhizobium neotropicale isolated from nodules of Centrolobium paraense.</title>
        <authorList>
            <person name="Simoes-Araujo J.L."/>
            <person name="Barauna A.C."/>
            <person name="Silva K."/>
            <person name="Zilli J.E."/>
        </authorList>
    </citation>
    <scope>NUCLEOTIDE SEQUENCE [LARGE SCALE GENOMIC DNA]</scope>
    <source>
        <strain evidence="2 3">BR 10247</strain>
    </source>
</reference>
<name>A0A176ZC85_9BRAD</name>
<comment type="caution">
    <text evidence="2">The sequence shown here is derived from an EMBL/GenBank/DDBJ whole genome shotgun (WGS) entry which is preliminary data.</text>
</comment>
<dbReference type="EMBL" id="LSEF01000036">
    <property type="protein sequence ID" value="OAF18240.1"/>
    <property type="molecule type" value="Genomic_DNA"/>
</dbReference>
<gene>
    <name evidence="2" type="ORF">AXW67_05000</name>
</gene>
<evidence type="ECO:0008006" key="4">
    <source>
        <dbReference type="Google" id="ProtNLM"/>
    </source>
</evidence>
<protein>
    <recommendedName>
        <fullName evidence="4">Porin</fullName>
    </recommendedName>
</protein>
<evidence type="ECO:0000313" key="3">
    <source>
        <dbReference type="Proteomes" id="UP000077173"/>
    </source>
</evidence>
<evidence type="ECO:0000256" key="1">
    <source>
        <dbReference type="SAM" id="SignalP"/>
    </source>
</evidence>
<feature type="chain" id="PRO_5008055713" description="Porin" evidence="1">
    <location>
        <begin position="22"/>
        <end position="567"/>
    </location>
</feature>
<keyword evidence="3" id="KW-1185">Reference proteome</keyword>
<dbReference type="PROSITE" id="PS51257">
    <property type="entry name" value="PROKAR_LIPOPROTEIN"/>
    <property type="match status" value="1"/>
</dbReference>